<keyword evidence="2" id="KW-1185">Reference proteome</keyword>
<dbReference type="GO" id="GO:0006606">
    <property type="term" value="P:protein import into nucleus"/>
    <property type="evidence" value="ECO:0007669"/>
    <property type="project" value="TreeGrafter"/>
</dbReference>
<name>A0A6D2KXA9_9BRAS</name>
<protein>
    <submittedName>
        <fullName evidence="1">Uncharacterized protein</fullName>
    </submittedName>
</protein>
<dbReference type="Gene3D" id="1.20.58.1780">
    <property type="match status" value="1"/>
</dbReference>
<dbReference type="GO" id="GO:0000972">
    <property type="term" value="P:transcription-dependent tethering of RNA polymerase II gene DNA at nuclear periphery"/>
    <property type="evidence" value="ECO:0007669"/>
    <property type="project" value="TreeGrafter"/>
</dbReference>
<evidence type="ECO:0000313" key="1">
    <source>
        <dbReference type="EMBL" id="CAA7057929.1"/>
    </source>
</evidence>
<reference evidence="1" key="1">
    <citation type="submission" date="2020-01" db="EMBL/GenBank/DDBJ databases">
        <authorList>
            <person name="Mishra B."/>
        </authorList>
    </citation>
    <scope>NUCLEOTIDE SEQUENCE [LARGE SCALE GENOMIC DNA]</scope>
</reference>
<evidence type="ECO:0000313" key="2">
    <source>
        <dbReference type="Proteomes" id="UP000467841"/>
    </source>
</evidence>
<dbReference type="GO" id="GO:0017056">
    <property type="term" value="F:structural constituent of nuclear pore"/>
    <property type="evidence" value="ECO:0007669"/>
    <property type="project" value="InterPro"/>
</dbReference>
<gene>
    <name evidence="1" type="ORF">MERR_LOCUS45165</name>
</gene>
<dbReference type="GO" id="GO:0036228">
    <property type="term" value="P:protein localization to nuclear inner membrane"/>
    <property type="evidence" value="ECO:0007669"/>
    <property type="project" value="TreeGrafter"/>
</dbReference>
<comment type="caution">
    <text evidence="1">The sequence shown here is derived from an EMBL/GenBank/DDBJ whole genome shotgun (WGS) entry which is preliminary data.</text>
</comment>
<dbReference type="AlphaFoldDB" id="A0A6D2KXA9"/>
<accession>A0A6D2KXA9</accession>
<dbReference type="Proteomes" id="UP000467841">
    <property type="component" value="Unassembled WGS sequence"/>
</dbReference>
<dbReference type="PANTHER" id="PTHR10350">
    <property type="entry name" value="NUCLEAR PORE COMPLEX PROTEIN NUP155"/>
    <property type="match status" value="1"/>
</dbReference>
<dbReference type="PANTHER" id="PTHR10350:SF6">
    <property type="entry name" value="NUCLEAR PORE COMPLEX PROTEIN NUP155"/>
    <property type="match status" value="1"/>
</dbReference>
<dbReference type="InterPro" id="IPR004870">
    <property type="entry name" value="Nucleoporin_Nup155"/>
</dbReference>
<dbReference type="EMBL" id="CACVBM020001717">
    <property type="protein sequence ID" value="CAA7057929.1"/>
    <property type="molecule type" value="Genomic_DNA"/>
</dbReference>
<proteinExistence type="predicted"/>
<dbReference type="GO" id="GO:0044611">
    <property type="term" value="C:nuclear pore inner ring"/>
    <property type="evidence" value="ECO:0007669"/>
    <property type="project" value="TreeGrafter"/>
</dbReference>
<dbReference type="GO" id="GO:0006405">
    <property type="term" value="P:RNA export from nucleus"/>
    <property type="evidence" value="ECO:0007669"/>
    <property type="project" value="TreeGrafter"/>
</dbReference>
<sequence length="191" mass="21450">MFLPKVKILVFSNTTAVELVFNRPLDTLNNLLFKESKISIVSMTAFIAHFGPDETAAICVMLASSILCGGLYEFDSLVSVRVAELYELETKIRSLEDLIVRAEDSANHRHHYDITISVLEESLSRSLLELEFHQLVCSKEDDHIAKVLISAITENRSDSESIRDLLLDSCSSYLKEAKKAGASGQERRKRD</sequence>
<organism evidence="1 2">
    <name type="scientific">Microthlaspi erraticum</name>
    <dbReference type="NCBI Taxonomy" id="1685480"/>
    <lineage>
        <taxon>Eukaryota</taxon>
        <taxon>Viridiplantae</taxon>
        <taxon>Streptophyta</taxon>
        <taxon>Embryophyta</taxon>
        <taxon>Tracheophyta</taxon>
        <taxon>Spermatophyta</taxon>
        <taxon>Magnoliopsida</taxon>
        <taxon>eudicotyledons</taxon>
        <taxon>Gunneridae</taxon>
        <taxon>Pentapetalae</taxon>
        <taxon>rosids</taxon>
        <taxon>malvids</taxon>
        <taxon>Brassicales</taxon>
        <taxon>Brassicaceae</taxon>
        <taxon>Coluteocarpeae</taxon>
        <taxon>Microthlaspi</taxon>
    </lineage>
</organism>